<sequence length="464" mass="51181">MEMPRSAAIYARISSDPSGQALGVQRQLEDCHRLAADRGWTVGAEYVDNDVSAYSGKRRPEYERMLADVRDGLRDAVIVYNMDRLTRRPIELEQFTAVCESAGLRHVATATADVDLGSDDGLFMARITAAVAAKESARKSARVRRKMQQNAERGLPGGGSSRPYGYEADKVTVNPAEAGIVREIVARYIAGESARAVAEDLQERGVPTSTGGQWRSTTIRGILLSPRIAGLRAYHGEIVGKAVWEPIITTEQRQQVLNTMQQNKATGRRAPRRYLLSGMLRCGKCGGKLFSAARVNERRYVCASGPDHGGCGGIMVNAPRVEEWLTAAVLYRLDTPEMEAVLTGQRAQDDRYADLAAQREKLETRMRELAAMFSEGEISRMEWKAARDPLEAQLTGVDQQLSRLSTASNLDRIVGHGEALRAGWEQMTLERQAAIVRAVLDYATILPATVHQFDPGRIQPVWVL</sequence>
<dbReference type="PANTHER" id="PTHR30461:SF23">
    <property type="entry name" value="DNA RECOMBINASE-RELATED"/>
    <property type="match status" value="1"/>
</dbReference>
<dbReference type="SUPFAM" id="SSF53041">
    <property type="entry name" value="Resolvase-like"/>
    <property type="match status" value="1"/>
</dbReference>
<protein>
    <submittedName>
        <fullName evidence="4">Recombinase family protein</fullName>
    </submittedName>
</protein>
<dbReference type="EMBL" id="BAABAF010000009">
    <property type="protein sequence ID" value="GAA3774739.1"/>
    <property type="molecule type" value="Genomic_DNA"/>
</dbReference>
<dbReference type="Pfam" id="PF07508">
    <property type="entry name" value="Recombinase"/>
    <property type="match status" value="1"/>
</dbReference>
<dbReference type="InterPro" id="IPR038109">
    <property type="entry name" value="DNA_bind_recomb_sf"/>
</dbReference>
<accession>A0ABP7GUH4</accession>
<evidence type="ECO:0000313" key="5">
    <source>
        <dbReference type="Proteomes" id="UP001500540"/>
    </source>
</evidence>
<dbReference type="Pfam" id="PF13408">
    <property type="entry name" value="Zn_ribbon_recom"/>
    <property type="match status" value="1"/>
</dbReference>
<dbReference type="Pfam" id="PF00239">
    <property type="entry name" value="Resolvase"/>
    <property type="match status" value="1"/>
</dbReference>
<evidence type="ECO:0000259" key="3">
    <source>
        <dbReference type="PROSITE" id="PS51737"/>
    </source>
</evidence>
<dbReference type="PROSITE" id="PS51737">
    <property type="entry name" value="RECOMBINASE_DNA_BIND"/>
    <property type="match status" value="1"/>
</dbReference>
<feature type="region of interest" description="Disordered" evidence="1">
    <location>
        <begin position="140"/>
        <end position="164"/>
    </location>
</feature>
<feature type="domain" description="Recombinase" evidence="3">
    <location>
        <begin position="163"/>
        <end position="266"/>
    </location>
</feature>
<proteinExistence type="predicted"/>
<dbReference type="Proteomes" id="UP001500540">
    <property type="component" value="Unassembled WGS sequence"/>
</dbReference>
<name>A0ABP7GUH4_9MICO</name>
<dbReference type="InterPro" id="IPR006119">
    <property type="entry name" value="Resolv_N"/>
</dbReference>
<feature type="domain" description="Resolvase/invertase-type recombinase catalytic" evidence="2">
    <location>
        <begin position="6"/>
        <end position="154"/>
    </location>
</feature>
<dbReference type="PROSITE" id="PS51736">
    <property type="entry name" value="RECOMBINASES_3"/>
    <property type="match status" value="1"/>
</dbReference>
<organism evidence="4 5">
    <name type="scientific">Microbacterium kribbense</name>
    <dbReference type="NCBI Taxonomy" id="433645"/>
    <lineage>
        <taxon>Bacteria</taxon>
        <taxon>Bacillati</taxon>
        <taxon>Actinomycetota</taxon>
        <taxon>Actinomycetes</taxon>
        <taxon>Micrococcales</taxon>
        <taxon>Microbacteriaceae</taxon>
        <taxon>Microbacterium</taxon>
    </lineage>
</organism>
<keyword evidence="5" id="KW-1185">Reference proteome</keyword>
<dbReference type="Gene3D" id="3.90.1750.20">
    <property type="entry name" value="Putative Large Serine Recombinase, Chain B, Domain 2"/>
    <property type="match status" value="1"/>
</dbReference>
<dbReference type="InterPro" id="IPR025827">
    <property type="entry name" value="Zn_ribbon_recom_dom"/>
</dbReference>
<dbReference type="InterPro" id="IPR050639">
    <property type="entry name" value="SSR_resolvase"/>
</dbReference>
<evidence type="ECO:0000256" key="1">
    <source>
        <dbReference type="SAM" id="MobiDB-lite"/>
    </source>
</evidence>
<evidence type="ECO:0000313" key="4">
    <source>
        <dbReference type="EMBL" id="GAA3774739.1"/>
    </source>
</evidence>
<dbReference type="InterPro" id="IPR011109">
    <property type="entry name" value="DNA_bind_recombinase_dom"/>
</dbReference>
<dbReference type="PANTHER" id="PTHR30461">
    <property type="entry name" value="DNA-INVERTASE FROM LAMBDOID PROPHAGE"/>
    <property type="match status" value="1"/>
</dbReference>
<dbReference type="InterPro" id="IPR036162">
    <property type="entry name" value="Resolvase-like_N_sf"/>
</dbReference>
<dbReference type="SMART" id="SM00857">
    <property type="entry name" value="Resolvase"/>
    <property type="match status" value="1"/>
</dbReference>
<gene>
    <name evidence="4" type="ORF">GCM10022240_28150</name>
</gene>
<dbReference type="CDD" id="cd00338">
    <property type="entry name" value="Ser_Recombinase"/>
    <property type="match status" value="1"/>
</dbReference>
<evidence type="ECO:0000259" key="2">
    <source>
        <dbReference type="PROSITE" id="PS51736"/>
    </source>
</evidence>
<reference evidence="5" key="1">
    <citation type="journal article" date="2019" name="Int. J. Syst. Evol. Microbiol.">
        <title>The Global Catalogue of Microorganisms (GCM) 10K type strain sequencing project: providing services to taxonomists for standard genome sequencing and annotation.</title>
        <authorList>
            <consortium name="The Broad Institute Genomics Platform"/>
            <consortium name="The Broad Institute Genome Sequencing Center for Infectious Disease"/>
            <person name="Wu L."/>
            <person name="Ma J."/>
        </authorList>
    </citation>
    <scope>NUCLEOTIDE SEQUENCE [LARGE SCALE GENOMIC DNA]</scope>
    <source>
        <strain evidence="5">JCM 16950</strain>
    </source>
</reference>
<dbReference type="Gene3D" id="3.40.50.1390">
    <property type="entry name" value="Resolvase, N-terminal catalytic domain"/>
    <property type="match status" value="1"/>
</dbReference>
<comment type="caution">
    <text evidence="4">The sequence shown here is derived from an EMBL/GenBank/DDBJ whole genome shotgun (WGS) entry which is preliminary data.</text>
</comment>